<accession>A0AA89BWS5</accession>
<dbReference type="SUPFAM" id="SSF49842">
    <property type="entry name" value="TNF-like"/>
    <property type="match status" value="1"/>
</dbReference>
<dbReference type="Pfam" id="PF00386">
    <property type="entry name" value="C1q"/>
    <property type="match status" value="1"/>
</dbReference>
<evidence type="ECO:0000256" key="3">
    <source>
        <dbReference type="ARBA" id="ARBA00022729"/>
    </source>
</evidence>
<evidence type="ECO:0000313" key="5">
    <source>
        <dbReference type="EMBL" id="KAK3090253.1"/>
    </source>
</evidence>
<keyword evidence="3" id="KW-0732">Signal</keyword>
<dbReference type="Gene3D" id="2.60.120.40">
    <property type="match status" value="1"/>
</dbReference>
<dbReference type="PROSITE" id="PS50871">
    <property type="entry name" value="C1Q"/>
    <property type="match status" value="1"/>
</dbReference>
<comment type="subcellular location">
    <subcellularLocation>
        <location evidence="1">Secreted</location>
    </subcellularLocation>
</comment>
<dbReference type="PANTHER" id="PTHR22923">
    <property type="entry name" value="CEREBELLIN-RELATED"/>
    <property type="match status" value="1"/>
</dbReference>
<dbReference type="InterPro" id="IPR008983">
    <property type="entry name" value="Tumour_necrosis_fac-like_dom"/>
</dbReference>
<evidence type="ECO:0000256" key="1">
    <source>
        <dbReference type="ARBA" id="ARBA00004613"/>
    </source>
</evidence>
<evidence type="ECO:0000259" key="4">
    <source>
        <dbReference type="PROSITE" id="PS50871"/>
    </source>
</evidence>
<gene>
    <name evidence="5" type="ORF">FSP39_010379</name>
</gene>
<protein>
    <recommendedName>
        <fullName evidence="4">C1q domain-containing protein</fullName>
    </recommendedName>
</protein>
<comment type="caution">
    <text evidence="5">The sequence shown here is derived from an EMBL/GenBank/DDBJ whole genome shotgun (WGS) entry which is preliminary data.</text>
</comment>
<dbReference type="AlphaFoldDB" id="A0AA89BWS5"/>
<dbReference type="Proteomes" id="UP001186944">
    <property type="component" value="Unassembled WGS sequence"/>
</dbReference>
<evidence type="ECO:0000313" key="6">
    <source>
        <dbReference type="Proteomes" id="UP001186944"/>
    </source>
</evidence>
<keyword evidence="6" id="KW-1185">Reference proteome</keyword>
<dbReference type="InterPro" id="IPR050822">
    <property type="entry name" value="Cerebellin_Synaptic_Org"/>
</dbReference>
<dbReference type="InterPro" id="IPR001073">
    <property type="entry name" value="C1q_dom"/>
</dbReference>
<dbReference type="GO" id="GO:0005576">
    <property type="term" value="C:extracellular region"/>
    <property type="evidence" value="ECO:0007669"/>
    <property type="project" value="UniProtKB-SubCell"/>
</dbReference>
<sequence>MDIFNAIKDLSLVVKNQMEDVQSIRTGVEELKRRNYAFTVKLANKTIVANGRRLLFDKETNNSSDAFDFTESAFVCQMDGVYFFHAMICCQRAESARYQIVRNSGDVLGFIYTQDAINNDCAGNGVTTSLRTGDRVWLKSKFDSHTDPHTYFTGFKLQ</sequence>
<reference evidence="5" key="1">
    <citation type="submission" date="2019-08" db="EMBL/GenBank/DDBJ databases">
        <title>The improved chromosome-level genome for the pearl oyster Pinctada fucata martensii using PacBio sequencing and Hi-C.</title>
        <authorList>
            <person name="Zheng Z."/>
        </authorList>
    </citation>
    <scope>NUCLEOTIDE SEQUENCE</scope>
    <source>
        <strain evidence="5">ZZ-2019</strain>
        <tissue evidence="5">Adductor muscle</tissue>
    </source>
</reference>
<dbReference type="SMART" id="SM00110">
    <property type="entry name" value="C1Q"/>
    <property type="match status" value="1"/>
</dbReference>
<keyword evidence="2" id="KW-0964">Secreted</keyword>
<evidence type="ECO:0000256" key="2">
    <source>
        <dbReference type="ARBA" id="ARBA00022525"/>
    </source>
</evidence>
<dbReference type="PANTHER" id="PTHR22923:SF116">
    <property type="entry name" value="C1Q DOMAIN-CONTAINING PROTEIN"/>
    <property type="match status" value="1"/>
</dbReference>
<proteinExistence type="predicted"/>
<feature type="domain" description="C1q" evidence="4">
    <location>
        <begin position="31"/>
        <end position="158"/>
    </location>
</feature>
<organism evidence="5 6">
    <name type="scientific">Pinctada imbricata</name>
    <name type="common">Atlantic pearl-oyster</name>
    <name type="synonym">Pinctada martensii</name>
    <dbReference type="NCBI Taxonomy" id="66713"/>
    <lineage>
        <taxon>Eukaryota</taxon>
        <taxon>Metazoa</taxon>
        <taxon>Spiralia</taxon>
        <taxon>Lophotrochozoa</taxon>
        <taxon>Mollusca</taxon>
        <taxon>Bivalvia</taxon>
        <taxon>Autobranchia</taxon>
        <taxon>Pteriomorphia</taxon>
        <taxon>Pterioida</taxon>
        <taxon>Pterioidea</taxon>
        <taxon>Pteriidae</taxon>
        <taxon>Pinctada</taxon>
    </lineage>
</organism>
<dbReference type="PRINTS" id="PR00007">
    <property type="entry name" value="COMPLEMNTC1Q"/>
</dbReference>
<name>A0AA89BWS5_PINIB</name>
<dbReference type="EMBL" id="VSWD01000010">
    <property type="protein sequence ID" value="KAK3090253.1"/>
    <property type="molecule type" value="Genomic_DNA"/>
</dbReference>